<dbReference type="InterPro" id="IPR050644">
    <property type="entry name" value="PG_Glycine_Bridge_Synth"/>
</dbReference>
<accession>A0A261FPW8</accession>
<protein>
    <submittedName>
        <fullName evidence="8">Peptidoglycan bridge formation protein FemAB</fullName>
    </submittedName>
</protein>
<keyword evidence="2" id="KW-0963">Cytoplasm</keyword>
<evidence type="ECO:0000256" key="4">
    <source>
        <dbReference type="ARBA" id="ARBA00022960"/>
    </source>
</evidence>
<evidence type="ECO:0000256" key="7">
    <source>
        <dbReference type="ARBA" id="ARBA00023316"/>
    </source>
</evidence>
<dbReference type="Gene3D" id="1.20.58.90">
    <property type="match status" value="1"/>
</dbReference>
<dbReference type="Proteomes" id="UP000216871">
    <property type="component" value="Unassembled WGS sequence"/>
</dbReference>
<dbReference type="EMBL" id="MWWW01000004">
    <property type="protein sequence ID" value="OZG61194.1"/>
    <property type="molecule type" value="Genomic_DNA"/>
</dbReference>
<keyword evidence="4" id="KW-0133">Cell shape</keyword>
<evidence type="ECO:0000256" key="1">
    <source>
        <dbReference type="ARBA" id="ARBA00009943"/>
    </source>
</evidence>
<sequence length="429" mass="48461">MTMDKTDKTETSMTYEIVTITPEEFDEFSMHHPQGNFQQSLGMVNVAKHHADAFDFVGVRREGALVAACSIAYERGGFGERGYIWLGPLCDAHDEGLLATMTDGIRRSARRHHAVSVICWPNLVYQQRDSQGEPDGTPDDASLKAYESLGWRHAGFTRGYGAVVNRWVYVKDLTGLGDGPALMKSFDKRTQWSVKRSLSMGVRVRELGIDELDVFEKIETATAERRHFRGRGLEYFRQFKQAFGDKSHFMVAEIHLDEYLADMTAKRDALKAKVEGLQAKYDERPTTRIERQLGEEGRNLAAAEKRLAEAAEFAKDGDVLPAAASLFVEHPNEVVYLFSGSVERYKPFYASALIQYEAMLHLCVERGVNRYNFYGIDGIFDDPDDEGRGVLEFKQGFNGNVEELLGEFTLPVDKLRFGVSELAHKVLKR</sequence>
<dbReference type="GO" id="GO:0071555">
    <property type="term" value="P:cell wall organization"/>
    <property type="evidence" value="ECO:0007669"/>
    <property type="project" value="UniProtKB-KW"/>
</dbReference>
<gene>
    <name evidence="8" type="ORF">BMYO_0493</name>
</gene>
<keyword evidence="9" id="KW-1185">Reference proteome</keyword>
<dbReference type="SUPFAM" id="SSF55729">
    <property type="entry name" value="Acyl-CoA N-acyltransferases (Nat)"/>
    <property type="match status" value="2"/>
</dbReference>
<name>A0A261FPW8_9BIFI</name>
<proteinExistence type="inferred from homology"/>
<dbReference type="Pfam" id="PF02388">
    <property type="entry name" value="FemAB"/>
    <property type="match status" value="1"/>
</dbReference>
<evidence type="ECO:0000256" key="3">
    <source>
        <dbReference type="ARBA" id="ARBA00022679"/>
    </source>
</evidence>
<dbReference type="InterPro" id="IPR003447">
    <property type="entry name" value="FEMABX"/>
</dbReference>
<organism evidence="8 9">
    <name type="scientific">Bifidobacterium myosotis</name>
    <dbReference type="NCBI Taxonomy" id="1630166"/>
    <lineage>
        <taxon>Bacteria</taxon>
        <taxon>Bacillati</taxon>
        <taxon>Actinomycetota</taxon>
        <taxon>Actinomycetes</taxon>
        <taxon>Bifidobacteriales</taxon>
        <taxon>Bifidobacteriaceae</taxon>
        <taxon>Bifidobacterium</taxon>
    </lineage>
</organism>
<comment type="similarity">
    <text evidence="1">Belongs to the FemABX family.</text>
</comment>
<dbReference type="PROSITE" id="PS51191">
    <property type="entry name" value="FEMABX"/>
    <property type="match status" value="1"/>
</dbReference>
<keyword evidence="6" id="KW-0012">Acyltransferase</keyword>
<dbReference type="PANTHER" id="PTHR36174:SF2">
    <property type="entry name" value="AMINOACYLTRANSFERASE FEMA"/>
    <property type="match status" value="1"/>
</dbReference>
<dbReference type="InterPro" id="IPR016181">
    <property type="entry name" value="Acyl_CoA_acyltransferase"/>
</dbReference>
<dbReference type="GO" id="GO:0016755">
    <property type="term" value="F:aminoacyltransferase activity"/>
    <property type="evidence" value="ECO:0007669"/>
    <property type="project" value="InterPro"/>
</dbReference>
<dbReference type="Gene3D" id="3.40.630.30">
    <property type="match status" value="2"/>
</dbReference>
<dbReference type="AlphaFoldDB" id="A0A261FPW8"/>
<keyword evidence="7" id="KW-0961">Cell wall biogenesis/degradation</keyword>
<evidence type="ECO:0000256" key="2">
    <source>
        <dbReference type="ARBA" id="ARBA00022490"/>
    </source>
</evidence>
<dbReference type="PANTHER" id="PTHR36174">
    <property type="entry name" value="LIPID II:GLYCINE GLYCYLTRANSFERASE"/>
    <property type="match status" value="1"/>
</dbReference>
<evidence type="ECO:0000256" key="5">
    <source>
        <dbReference type="ARBA" id="ARBA00022984"/>
    </source>
</evidence>
<comment type="caution">
    <text evidence="8">The sequence shown here is derived from an EMBL/GenBank/DDBJ whole genome shotgun (WGS) entry which is preliminary data.</text>
</comment>
<dbReference type="GO" id="GO:0009252">
    <property type="term" value="P:peptidoglycan biosynthetic process"/>
    <property type="evidence" value="ECO:0007669"/>
    <property type="project" value="UniProtKB-KW"/>
</dbReference>
<keyword evidence="5" id="KW-0573">Peptidoglycan synthesis</keyword>
<dbReference type="GO" id="GO:0008360">
    <property type="term" value="P:regulation of cell shape"/>
    <property type="evidence" value="ECO:0007669"/>
    <property type="project" value="UniProtKB-KW"/>
</dbReference>
<reference evidence="8 9" key="1">
    <citation type="journal article" date="2017" name="BMC Genomics">
        <title>Comparative genomic and phylogenomic analyses of the Bifidobacteriaceae family.</title>
        <authorList>
            <person name="Lugli G.A."/>
            <person name="Milani C."/>
            <person name="Turroni F."/>
            <person name="Duranti S."/>
            <person name="Mancabelli L."/>
            <person name="Mangifesta M."/>
            <person name="Ferrario C."/>
            <person name="Modesto M."/>
            <person name="Mattarelli P."/>
            <person name="Jiri K."/>
            <person name="van Sinderen D."/>
            <person name="Ventura M."/>
        </authorList>
    </citation>
    <scope>NUCLEOTIDE SEQUENCE [LARGE SCALE GENOMIC DNA]</scope>
    <source>
        <strain evidence="8 9">DSM 100196</strain>
    </source>
</reference>
<evidence type="ECO:0000313" key="8">
    <source>
        <dbReference type="EMBL" id="OZG61194.1"/>
    </source>
</evidence>
<evidence type="ECO:0000313" key="9">
    <source>
        <dbReference type="Proteomes" id="UP000216871"/>
    </source>
</evidence>
<evidence type="ECO:0000256" key="6">
    <source>
        <dbReference type="ARBA" id="ARBA00023315"/>
    </source>
</evidence>
<keyword evidence="3" id="KW-0808">Transferase</keyword>